<dbReference type="EMBL" id="VSSQ01023439">
    <property type="protein sequence ID" value="MPM70378.1"/>
    <property type="molecule type" value="Genomic_DNA"/>
</dbReference>
<accession>A0A645BZ50</accession>
<proteinExistence type="predicted"/>
<reference evidence="1" key="1">
    <citation type="submission" date="2019-08" db="EMBL/GenBank/DDBJ databases">
        <authorList>
            <person name="Kucharzyk K."/>
            <person name="Murdoch R.W."/>
            <person name="Higgins S."/>
            <person name="Loffler F."/>
        </authorList>
    </citation>
    <scope>NUCLEOTIDE SEQUENCE</scope>
</reference>
<comment type="caution">
    <text evidence="1">The sequence shown here is derived from an EMBL/GenBank/DDBJ whole genome shotgun (WGS) entry which is preliminary data.</text>
</comment>
<evidence type="ECO:0000313" key="1">
    <source>
        <dbReference type="EMBL" id="MPM70378.1"/>
    </source>
</evidence>
<name>A0A645BZ50_9ZZZZ</name>
<organism evidence="1">
    <name type="scientific">bioreactor metagenome</name>
    <dbReference type="NCBI Taxonomy" id="1076179"/>
    <lineage>
        <taxon>unclassified sequences</taxon>
        <taxon>metagenomes</taxon>
        <taxon>ecological metagenomes</taxon>
    </lineage>
</organism>
<sequence>MNLTVNMDKKSIQTEPIKRLMIQGEALADVVSLTLPLEYGDIDLSLLNYSIRGTSEDAETTVTQALSKSVTESAVVLECAISSAFTAIPGELKLVLVGSDEAGDTIIKCDGESVYVRSDPSIAGFATAPVNAYEQLLAQINYQIAHMQIIRILGTYATLSALTSGVSSPNIGDMYNVGAAAPYNVYVWTGSWVSLGQLKGDKGDPGGTKTLLWAGAWSSGNITVPNFDQYNLFEIFSTASATAMIVAAHNGYLRGFGGFTTGNAAANQYIFFFAATYTGTTLTFGYCNSNNAPTVGKEIAAIYGLK</sequence>
<protein>
    <submittedName>
        <fullName evidence="1">Uncharacterized protein</fullName>
    </submittedName>
</protein>
<dbReference type="AlphaFoldDB" id="A0A645BZ50"/>
<gene>
    <name evidence="1" type="ORF">SDC9_117333</name>
</gene>